<evidence type="ECO:0000313" key="4">
    <source>
        <dbReference type="Proteomes" id="UP000019116"/>
    </source>
</evidence>
<dbReference type="Gramene" id="TraesCS3B02G570300.1">
    <property type="protein sequence ID" value="TraesCS3B02G570300.1.cds1"/>
    <property type="gene ID" value="TraesCS3B02G570300"/>
</dbReference>
<dbReference type="GO" id="GO:0003729">
    <property type="term" value="F:mRNA binding"/>
    <property type="evidence" value="ECO:0007669"/>
    <property type="project" value="UniProtKB-ARBA"/>
</dbReference>
<dbReference type="PROSITE" id="PS50053">
    <property type="entry name" value="UBIQUITIN_2"/>
    <property type="match status" value="1"/>
</dbReference>
<dbReference type="GO" id="GO:0016567">
    <property type="term" value="P:protein ubiquitination"/>
    <property type="evidence" value="ECO:0000318"/>
    <property type="project" value="GO_Central"/>
</dbReference>
<evidence type="ECO:0000313" key="3">
    <source>
        <dbReference type="EnsemblPlants" id="TraesCS3B02G570300.1.cds1"/>
    </source>
</evidence>
<dbReference type="Gramene" id="TraesSTA3B03G01770080.1">
    <property type="protein sequence ID" value="TraesSTA3B03G01770080.1.CDS1"/>
    <property type="gene ID" value="TraesSTA3B03G01770080"/>
</dbReference>
<dbReference type="SMART" id="SM00213">
    <property type="entry name" value="UBQ"/>
    <property type="match status" value="1"/>
</dbReference>
<name>A0A080YTX6_WHEAT</name>
<evidence type="ECO:0000256" key="1">
    <source>
        <dbReference type="ARBA" id="ARBA00022499"/>
    </source>
</evidence>
<dbReference type="GO" id="GO:0019941">
    <property type="term" value="P:modification-dependent protein catabolic process"/>
    <property type="evidence" value="ECO:0000318"/>
    <property type="project" value="GO_Central"/>
</dbReference>
<dbReference type="EnsemblPlants" id="TraesCS3B02G570300.1">
    <property type="protein sequence ID" value="TraesCS3B02G570300.1.cds1"/>
    <property type="gene ID" value="TraesCS3B02G570300"/>
</dbReference>
<dbReference type="InterPro" id="IPR000626">
    <property type="entry name" value="Ubiquitin-like_dom"/>
</dbReference>
<feature type="domain" description="Ubiquitin-like" evidence="2">
    <location>
        <begin position="2"/>
        <end position="72"/>
    </location>
</feature>
<evidence type="ECO:0000259" key="2">
    <source>
        <dbReference type="PROSITE" id="PS50053"/>
    </source>
</evidence>
<dbReference type="GO" id="GO:0005634">
    <property type="term" value="C:nucleus"/>
    <property type="evidence" value="ECO:0000318"/>
    <property type="project" value="GO_Central"/>
</dbReference>
<dbReference type="Gramene" id="TraesMAC3B03G01780760.1">
    <property type="protein sequence ID" value="TraesMAC3B03G01780760.1.CDS1"/>
    <property type="gene ID" value="TraesMAC3B03G01780760"/>
</dbReference>
<dbReference type="Gramene" id="TraesLDM3B03G01778660.1">
    <property type="protein sequence ID" value="TraesLDM3B03G01778660.1.CDS1"/>
    <property type="gene ID" value="TraesLDM3B03G01778660"/>
</dbReference>
<dbReference type="GO" id="GO:0005737">
    <property type="term" value="C:cytoplasm"/>
    <property type="evidence" value="ECO:0000318"/>
    <property type="project" value="GO_Central"/>
</dbReference>
<dbReference type="GO" id="GO:0031625">
    <property type="term" value="F:ubiquitin protein ligase binding"/>
    <property type="evidence" value="ECO:0000318"/>
    <property type="project" value="GO_Central"/>
</dbReference>
<dbReference type="InterPro" id="IPR029071">
    <property type="entry name" value="Ubiquitin-like_domsf"/>
</dbReference>
<keyword evidence="4" id="KW-1185">Reference proteome</keyword>
<proteinExistence type="predicted"/>
<dbReference type="OrthoDB" id="1649877at2759"/>
<dbReference type="FunFam" id="3.10.20.90:FF:000160">
    <property type="entry name" value="Polyubiquitin-C"/>
    <property type="match status" value="1"/>
</dbReference>
<keyword evidence="1" id="KW-1017">Isopeptide bond</keyword>
<dbReference type="Pfam" id="PF00240">
    <property type="entry name" value="ubiquitin"/>
    <property type="match status" value="1"/>
</dbReference>
<dbReference type="PRINTS" id="PR00348">
    <property type="entry name" value="UBIQUITIN"/>
</dbReference>
<reference evidence="3" key="2">
    <citation type="submission" date="2018-10" db="UniProtKB">
        <authorList>
            <consortium name="EnsemblPlants"/>
        </authorList>
    </citation>
    <scope>IDENTIFICATION</scope>
</reference>
<protein>
    <recommendedName>
        <fullName evidence="2">Ubiquitin-like domain-containing protein</fullName>
    </recommendedName>
</protein>
<dbReference type="Proteomes" id="UP000019116">
    <property type="component" value="Chromosome 3B"/>
</dbReference>
<sequence length="77" mass="8602">MMQIFVKTLTGKNIALEVGSTYTIDNVKVEIYKKEGVTPNQQRLIFAGRQLEGGCTLADYNIQKEHTIHLVLCLCGC</sequence>
<dbReference type="STRING" id="4565.A0A080YTX6"/>
<dbReference type="Gene3D" id="3.10.20.90">
    <property type="entry name" value="Phosphatidylinositol 3-kinase Catalytic Subunit, Chain A, domain 1"/>
    <property type="match status" value="1"/>
</dbReference>
<dbReference type="AlphaFoldDB" id="A0A080YTX6"/>
<dbReference type="Gramene" id="TraesKAR3B01G0543460.1">
    <property type="protein sequence ID" value="cds.TraesKAR3B01G0543460.1"/>
    <property type="gene ID" value="TraesKAR3B01G0543460"/>
</dbReference>
<accession>A0A080YTX6</accession>
<dbReference type="HOGENOM" id="CLU_010412_6_2_1"/>
<reference evidence="3" key="1">
    <citation type="submission" date="2018-08" db="EMBL/GenBank/DDBJ databases">
        <authorList>
            <person name="Rossello M."/>
        </authorList>
    </citation>
    <scope>NUCLEOTIDE SEQUENCE [LARGE SCALE GENOMIC DNA]</scope>
    <source>
        <strain evidence="3">cv. Chinese Spring</strain>
    </source>
</reference>
<dbReference type="InterPro" id="IPR050158">
    <property type="entry name" value="Ubiquitin_ubiquitin-like"/>
</dbReference>
<dbReference type="GO" id="GO:0031386">
    <property type="term" value="F:protein tag activity"/>
    <property type="evidence" value="ECO:0000318"/>
    <property type="project" value="GO_Central"/>
</dbReference>
<dbReference type="PANTHER" id="PTHR10666">
    <property type="entry name" value="UBIQUITIN"/>
    <property type="match status" value="1"/>
</dbReference>
<dbReference type="SUPFAM" id="SSF54236">
    <property type="entry name" value="Ubiquitin-like"/>
    <property type="match status" value="1"/>
</dbReference>
<dbReference type="OMA" id="IQHRSIV"/>
<dbReference type="Gramene" id="TraesCS3B03G1428800.1">
    <property type="protein sequence ID" value="TraesCS3B03G1428800.1.CDS1"/>
    <property type="gene ID" value="TraesCS3B03G1428800"/>
</dbReference>
<dbReference type="SMR" id="A0A080YTX6"/>
<dbReference type="InterPro" id="IPR019956">
    <property type="entry name" value="Ubiquitin_dom"/>
</dbReference>
<organism evidence="3">
    <name type="scientific">Triticum aestivum</name>
    <name type="common">Wheat</name>
    <dbReference type="NCBI Taxonomy" id="4565"/>
    <lineage>
        <taxon>Eukaryota</taxon>
        <taxon>Viridiplantae</taxon>
        <taxon>Streptophyta</taxon>
        <taxon>Embryophyta</taxon>
        <taxon>Tracheophyta</taxon>
        <taxon>Spermatophyta</taxon>
        <taxon>Magnoliopsida</taxon>
        <taxon>Liliopsida</taxon>
        <taxon>Poales</taxon>
        <taxon>Poaceae</taxon>
        <taxon>BOP clade</taxon>
        <taxon>Pooideae</taxon>
        <taxon>Triticodae</taxon>
        <taxon>Triticeae</taxon>
        <taxon>Triticinae</taxon>
        <taxon>Triticum</taxon>
    </lineage>
</organism>